<dbReference type="InterPro" id="IPR024041">
    <property type="entry name" value="NH4_transpt_AmtB-like_dom"/>
</dbReference>
<comment type="similarity">
    <text evidence="2 8">Belongs to the ammonia transporter channel (TC 1.A.11.2) family.</text>
</comment>
<keyword evidence="6 8" id="KW-0472">Membrane</keyword>
<dbReference type="PROSITE" id="PS01219">
    <property type="entry name" value="AMMONIUM_TRANSP"/>
    <property type="match status" value="1"/>
</dbReference>
<feature type="transmembrane region" description="Helical" evidence="8">
    <location>
        <begin position="142"/>
        <end position="163"/>
    </location>
</feature>
<evidence type="ECO:0000256" key="3">
    <source>
        <dbReference type="ARBA" id="ARBA00022448"/>
    </source>
</evidence>
<feature type="transmembrane region" description="Helical" evidence="8">
    <location>
        <begin position="54"/>
        <end position="74"/>
    </location>
</feature>
<dbReference type="AlphaFoldDB" id="A0A0U3CWM6"/>
<dbReference type="InterPro" id="IPR029020">
    <property type="entry name" value="Ammonium/urea_transptr"/>
</dbReference>
<dbReference type="GO" id="GO:0005886">
    <property type="term" value="C:plasma membrane"/>
    <property type="evidence" value="ECO:0007669"/>
    <property type="project" value="UniProtKB-SubCell"/>
</dbReference>
<feature type="transmembrane region" description="Helical" evidence="8">
    <location>
        <begin position="232"/>
        <end position="257"/>
    </location>
</feature>
<evidence type="ECO:0000256" key="5">
    <source>
        <dbReference type="ARBA" id="ARBA00022989"/>
    </source>
</evidence>
<feature type="transmembrane region" description="Helical" evidence="8">
    <location>
        <begin position="112"/>
        <end position="135"/>
    </location>
</feature>
<evidence type="ECO:0000256" key="4">
    <source>
        <dbReference type="ARBA" id="ARBA00022692"/>
    </source>
</evidence>
<accession>A0A0U3CWM6</accession>
<evidence type="ECO:0000256" key="8">
    <source>
        <dbReference type="RuleBase" id="RU362002"/>
    </source>
</evidence>
<keyword evidence="3 8" id="KW-0813">Transport</keyword>
<sequence length="416" mass="43701">MASTFRSLIYVVIIMVLSTGNTAWMLVSTIMVLLMTIPGIAFFYGGLSKRKNVLNTMFLSLIAFSIASLIWILYGYQLSFSSSTLLGFIGIPENLLMEGIGVNSLTDTIPTYVFAGFELTFAALTAAIVSGSIVGRMKTKSWIIFTILWVSLVYIPVCHWIWGGGWLMNMGAIDFAGGVAVEVNSGFSALALALILGKRKDTSLLPHNLGYSILGAGFLWFGWMGFNGGSALAANGLAGSAILVSNTAAAAAMIAWVILDTINVGKPTVLGAITGAVAGLVAITPAAGFVGLSGSIVIGIVASLISYYAIYNLKTRFGYDDALDVFGVHGLSGVWGLIATGLFASPAINGVAGLFYGNPGQLTIQIIAVVATAIYTFAVSLIIAKALDITIGLRVEDNEEITGLDTALHEESGYRL</sequence>
<evidence type="ECO:0000256" key="2">
    <source>
        <dbReference type="ARBA" id="ARBA00005887"/>
    </source>
</evidence>
<keyword evidence="5 8" id="KW-1133">Transmembrane helix</keyword>
<feature type="transmembrane region" description="Helical" evidence="8">
    <location>
        <begin position="175"/>
        <end position="196"/>
    </location>
</feature>
<evidence type="ECO:0000256" key="6">
    <source>
        <dbReference type="ARBA" id="ARBA00023136"/>
    </source>
</evidence>
<dbReference type="NCBIfam" id="TIGR00836">
    <property type="entry name" value="amt"/>
    <property type="match status" value="1"/>
</dbReference>
<keyword evidence="11" id="KW-1185">Reference proteome</keyword>
<keyword evidence="4 8" id="KW-0812">Transmembrane</keyword>
<dbReference type="KEGG" id="mmil:sm9_0967"/>
<evidence type="ECO:0000259" key="9">
    <source>
        <dbReference type="Pfam" id="PF00909"/>
    </source>
</evidence>
<reference evidence="10 11" key="1">
    <citation type="submission" date="2015-04" db="EMBL/GenBank/DDBJ databases">
        <title>The complete genome sequence of the rumen methanogen Methanobrevibacter millerae SM9.</title>
        <authorList>
            <person name="Leahy S.C."/>
            <person name="Kelly W.J."/>
            <person name="Pacheco D.M."/>
            <person name="Li D."/>
            <person name="Altermann E."/>
            <person name="Attwood G.T."/>
        </authorList>
    </citation>
    <scope>NUCLEOTIDE SEQUENCE [LARGE SCALE GENOMIC DNA]</scope>
    <source>
        <strain evidence="10 11">SM9</strain>
    </source>
</reference>
<organism evidence="10 11">
    <name type="scientific">Methanobrevibacter millerae</name>
    <dbReference type="NCBI Taxonomy" id="230361"/>
    <lineage>
        <taxon>Archaea</taxon>
        <taxon>Methanobacteriati</taxon>
        <taxon>Methanobacteriota</taxon>
        <taxon>Methanomada group</taxon>
        <taxon>Methanobacteria</taxon>
        <taxon>Methanobacteriales</taxon>
        <taxon>Methanobacteriaceae</taxon>
        <taxon>Methanobrevibacter</taxon>
    </lineage>
</organism>
<name>A0A0U3CWM6_9EURY</name>
<feature type="transmembrane region" description="Helical" evidence="8">
    <location>
        <begin position="30"/>
        <end position="47"/>
    </location>
</feature>
<evidence type="ECO:0000313" key="11">
    <source>
        <dbReference type="Proteomes" id="UP000067738"/>
    </source>
</evidence>
<feature type="transmembrane region" description="Helical" evidence="8">
    <location>
        <begin position="7"/>
        <end position="24"/>
    </location>
</feature>
<dbReference type="Gene3D" id="1.10.3430.10">
    <property type="entry name" value="Ammonium transporter AmtB like domains"/>
    <property type="match status" value="1"/>
</dbReference>
<feature type="transmembrane region" description="Helical" evidence="8">
    <location>
        <begin position="334"/>
        <end position="356"/>
    </location>
</feature>
<dbReference type="Pfam" id="PF00909">
    <property type="entry name" value="Ammonium_transp"/>
    <property type="match status" value="1"/>
</dbReference>
<evidence type="ECO:0000256" key="1">
    <source>
        <dbReference type="ARBA" id="ARBA00004141"/>
    </source>
</evidence>
<dbReference type="Proteomes" id="UP000067738">
    <property type="component" value="Chromosome"/>
</dbReference>
<dbReference type="GO" id="GO:0008519">
    <property type="term" value="F:ammonium channel activity"/>
    <property type="evidence" value="ECO:0007669"/>
    <property type="project" value="InterPro"/>
</dbReference>
<feature type="transmembrane region" description="Helical" evidence="8">
    <location>
        <begin position="296"/>
        <end position="313"/>
    </location>
</feature>
<dbReference type="PANTHER" id="PTHR43029">
    <property type="entry name" value="AMMONIUM TRANSPORTER MEP2"/>
    <property type="match status" value="1"/>
</dbReference>
<dbReference type="InterPro" id="IPR001905">
    <property type="entry name" value="Ammonium_transpt"/>
</dbReference>
<evidence type="ECO:0000256" key="7">
    <source>
        <dbReference type="ARBA" id="ARBA00023177"/>
    </source>
</evidence>
<dbReference type="PANTHER" id="PTHR43029:SF10">
    <property type="entry name" value="AMMONIUM TRANSPORTER MEP2"/>
    <property type="match status" value="1"/>
</dbReference>
<feature type="transmembrane region" description="Helical" evidence="8">
    <location>
        <begin position="208"/>
        <end position="226"/>
    </location>
</feature>
<comment type="subcellular location">
    <subcellularLocation>
        <location evidence="8">Cell membrane</location>
        <topology evidence="8">Multi-pass membrane protein</topology>
    </subcellularLocation>
    <subcellularLocation>
        <location evidence="1">Membrane</location>
        <topology evidence="1">Multi-pass membrane protein</topology>
    </subcellularLocation>
</comment>
<protein>
    <recommendedName>
        <fullName evidence="8">Ammonium transporter</fullName>
    </recommendedName>
</protein>
<dbReference type="SUPFAM" id="SSF111352">
    <property type="entry name" value="Ammonium transporter"/>
    <property type="match status" value="1"/>
</dbReference>
<gene>
    <name evidence="10" type="primary">amt1</name>
    <name evidence="10" type="ORF">sm9_0967</name>
</gene>
<dbReference type="InterPro" id="IPR018047">
    <property type="entry name" value="Ammonium_transpt_CS"/>
</dbReference>
<dbReference type="EMBL" id="CP011266">
    <property type="protein sequence ID" value="ALT68756.1"/>
    <property type="molecule type" value="Genomic_DNA"/>
</dbReference>
<feature type="transmembrane region" description="Helical" evidence="8">
    <location>
        <begin position="269"/>
        <end position="290"/>
    </location>
</feature>
<proteinExistence type="inferred from homology"/>
<feature type="domain" description="Ammonium transporter AmtB-like" evidence="9">
    <location>
        <begin position="23"/>
        <end position="414"/>
    </location>
</feature>
<keyword evidence="7 8" id="KW-0924">Ammonia transport</keyword>
<evidence type="ECO:0000313" key="10">
    <source>
        <dbReference type="EMBL" id="ALT68756.1"/>
    </source>
</evidence>
<dbReference type="PATRIC" id="fig|230361.4.peg.997"/>
<feature type="transmembrane region" description="Helical" evidence="8">
    <location>
        <begin position="362"/>
        <end position="384"/>
    </location>
</feature>